<keyword evidence="1" id="KW-0472">Membrane</keyword>
<sequence>MWPFSSPSSRDELILGGFPISEKASTRRAFSRVSRHNLLLTSLILTSVIAFFFIADLSFQLGRRGNAPHPSPSPPHPYNTETCARLDSPFEFESPPDFTKLGIESWTECREVKAKDGWKVEHCTSPGSTWMSSTEDMVETVDNTGRFLFRPSPRPAGQNYAYLAPPTAQARNKSRLCNPSGYFRVQRLNTPSTDYTMGSDNKRVELRCRNNPDRPIALSESTRDFVDNFAGPDTFRAVLDGPEHYVANQQINLGDCTYAIPYVLSRPGRFWLVQIEHGYEDFKALNENFDATFVPNYLGDSILPEVGPAPPPQATKQAHQDYQKAVADVYEFMVCVGCPQFLLPADQPKYEDWPSCSLEPLKGAREYGVYARPRPVLSFQDLANNRQFEWVGARPHCRHSPRLSSFAAIEALQSSIPMHQEITVRPYGSPPPLTPPTVKQFTTEYINTADCLSRPRSIYFAGDSHIRVLLSGVKNRMQGTDGDLANFKTYNTHVEQMGGVVIRQDFDQWIQGLQAKIKYMRDPSSYTPFSHHPEELDLLERFDTVVIDFGAWAAAGYNIGPLFTSVQYSEVMKELLWGLAEIRDQRRQYFKKTGFGYSDLSVLWMGTIPWPDTRLTPDMRTNTRLQYWDDLVNAEIGRINDHYRDQGGMIDTLDAFTKFLPHRKFSNDDSHFLAKAPADAIVQILVHKLDLCRATFTPVFPPAST</sequence>
<proteinExistence type="predicted"/>
<keyword evidence="1" id="KW-0812">Transmembrane</keyword>
<name>A0A9P6R128_9FUNG</name>
<feature type="transmembrane region" description="Helical" evidence="1">
    <location>
        <begin position="37"/>
        <end position="55"/>
    </location>
</feature>
<organism evidence="2 3">
    <name type="scientific">Dissophora globulifera</name>
    <dbReference type="NCBI Taxonomy" id="979702"/>
    <lineage>
        <taxon>Eukaryota</taxon>
        <taxon>Fungi</taxon>
        <taxon>Fungi incertae sedis</taxon>
        <taxon>Mucoromycota</taxon>
        <taxon>Mortierellomycotina</taxon>
        <taxon>Mortierellomycetes</taxon>
        <taxon>Mortierellales</taxon>
        <taxon>Mortierellaceae</taxon>
        <taxon>Dissophora</taxon>
    </lineage>
</organism>
<gene>
    <name evidence="2" type="ORF">BGZ99_001415</name>
</gene>
<dbReference type="AlphaFoldDB" id="A0A9P6R128"/>
<comment type="caution">
    <text evidence="2">The sequence shown here is derived from an EMBL/GenBank/DDBJ whole genome shotgun (WGS) entry which is preliminary data.</text>
</comment>
<keyword evidence="1" id="KW-1133">Transmembrane helix</keyword>
<keyword evidence="3" id="KW-1185">Reference proteome</keyword>
<accession>A0A9P6R128</accession>
<dbReference type="EMBL" id="JAAAIP010001357">
    <property type="protein sequence ID" value="KAG0307524.1"/>
    <property type="molecule type" value="Genomic_DNA"/>
</dbReference>
<reference evidence="2" key="1">
    <citation type="journal article" date="2020" name="Fungal Divers.">
        <title>Resolving the Mortierellaceae phylogeny through synthesis of multi-gene phylogenetics and phylogenomics.</title>
        <authorList>
            <person name="Vandepol N."/>
            <person name="Liber J."/>
            <person name="Desiro A."/>
            <person name="Na H."/>
            <person name="Kennedy M."/>
            <person name="Barry K."/>
            <person name="Grigoriev I.V."/>
            <person name="Miller A.N."/>
            <person name="O'Donnell K."/>
            <person name="Stajich J.E."/>
            <person name="Bonito G."/>
        </authorList>
    </citation>
    <scope>NUCLEOTIDE SEQUENCE</scope>
    <source>
        <strain evidence="2">REB-010B</strain>
    </source>
</reference>
<protein>
    <submittedName>
        <fullName evidence="2">Uncharacterized protein</fullName>
    </submittedName>
</protein>
<evidence type="ECO:0000313" key="2">
    <source>
        <dbReference type="EMBL" id="KAG0307524.1"/>
    </source>
</evidence>
<evidence type="ECO:0000256" key="1">
    <source>
        <dbReference type="SAM" id="Phobius"/>
    </source>
</evidence>
<dbReference type="Proteomes" id="UP000738325">
    <property type="component" value="Unassembled WGS sequence"/>
</dbReference>
<evidence type="ECO:0000313" key="3">
    <source>
        <dbReference type="Proteomes" id="UP000738325"/>
    </source>
</evidence>
<dbReference type="OrthoDB" id="3176531at2759"/>